<dbReference type="GO" id="GO:0016747">
    <property type="term" value="F:acyltransferase activity, transferring groups other than amino-acyl groups"/>
    <property type="evidence" value="ECO:0007669"/>
    <property type="project" value="InterPro"/>
</dbReference>
<evidence type="ECO:0000259" key="3">
    <source>
        <dbReference type="PROSITE" id="PS51186"/>
    </source>
</evidence>
<sequence>MTLEIEPAQSADVAVVTDMWVSLACGQRAYDSAIRADENRERMRETLAAHAAADALLVARLDGTVVGFASFSIERGALELDVTRGTLSNLYVDPDYRDQGIGTALLEEVEASLAERGVDVVRLEVMAANESARRFYRKRGYDPHRLTMGRSIATDDGEQ</sequence>
<gene>
    <name evidence="4" type="ORF">B1756_02400</name>
</gene>
<dbReference type="PANTHER" id="PTHR43877">
    <property type="entry name" value="AMINOALKYLPHOSPHONATE N-ACETYLTRANSFERASE-RELATED-RELATED"/>
    <property type="match status" value="1"/>
</dbReference>
<dbReference type="KEGG" id="naj:B1756_02400"/>
<dbReference type="AlphaFoldDB" id="A0A2Z2HYS2"/>
<dbReference type="Proteomes" id="UP000250088">
    <property type="component" value="Chromosome"/>
</dbReference>
<dbReference type="OrthoDB" id="38613at2157"/>
<dbReference type="InterPro" id="IPR000182">
    <property type="entry name" value="GNAT_dom"/>
</dbReference>
<evidence type="ECO:0000313" key="5">
    <source>
        <dbReference type="Proteomes" id="UP000250088"/>
    </source>
</evidence>
<proteinExistence type="predicted"/>
<name>A0A2Z2HYS2_9EURY</name>
<evidence type="ECO:0000313" key="4">
    <source>
        <dbReference type="EMBL" id="ARS88718.1"/>
    </source>
</evidence>
<keyword evidence="1 4" id="KW-0808">Transferase</keyword>
<accession>A0A2Z2HYS2</accession>
<evidence type="ECO:0000256" key="1">
    <source>
        <dbReference type="ARBA" id="ARBA00022679"/>
    </source>
</evidence>
<dbReference type="RefSeq" id="WP_086887102.1">
    <property type="nucleotide sequence ID" value="NZ_CP019893.1"/>
</dbReference>
<dbReference type="Pfam" id="PF00583">
    <property type="entry name" value="Acetyltransf_1"/>
    <property type="match status" value="1"/>
</dbReference>
<reference evidence="5" key="1">
    <citation type="submission" date="2017-02" db="EMBL/GenBank/DDBJ databases">
        <title>Natronthermophilus aegyptiacus gen. nov.,sp. nov., an aerobic, extremely halophilic alkalithermophilic archaeon isolated from the athalassohaline Wadi An Natrun, Egypt.</title>
        <authorList>
            <person name="Zhao B."/>
        </authorList>
    </citation>
    <scope>NUCLEOTIDE SEQUENCE [LARGE SCALE GENOMIC DNA]</scope>
    <source>
        <strain evidence="5">JW/NM-HA 15</strain>
    </source>
</reference>
<dbReference type="Gene3D" id="3.40.630.30">
    <property type="match status" value="1"/>
</dbReference>
<dbReference type="PROSITE" id="PS51186">
    <property type="entry name" value="GNAT"/>
    <property type="match status" value="1"/>
</dbReference>
<feature type="domain" description="N-acetyltransferase" evidence="3">
    <location>
        <begin position="3"/>
        <end position="159"/>
    </location>
</feature>
<evidence type="ECO:0000256" key="2">
    <source>
        <dbReference type="ARBA" id="ARBA00023315"/>
    </source>
</evidence>
<dbReference type="CDD" id="cd04301">
    <property type="entry name" value="NAT_SF"/>
    <property type="match status" value="1"/>
</dbReference>
<protein>
    <submittedName>
        <fullName evidence="4">N-acetyltransferase</fullName>
    </submittedName>
</protein>
<dbReference type="SUPFAM" id="SSF55729">
    <property type="entry name" value="Acyl-CoA N-acyltransferases (Nat)"/>
    <property type="match status" value="1"/>
</dbReference>
<dbReference type="EMBL" id="CP019893">
    <property type="protein sequence ID" value="ARS88718.1"/>
    <property type="molecule type" value="Genomic_DNA"/>
</dbReference>
<keyword evidence="5" id="KW-1185">Reference proteome</keyword>
<dbReference type="InterPro" id="IPR050832">
    <property type="entry name" value="Bact_Acetyltransf"/>
</dbReference>
<dbReference type="GeneID" id="32892893"/>
<keyword evidence="2" id="KW-0012">Acyltransferase</keyword>
<organism evidence="4 5">
    <name type="scientific">Natrarchaeobaculum aegyptiacum</name>
    <dbReference type="NCBI Taxonomy" id="745377"/>
    <lineage>
        <taxon>Archaea</taxon>
        <taxon>Methanobacteriati</taxon>
        <taxon>Methanobacteriota</taxon>
        <taxon>Stenosarchaea group</taxon>
        <taxon>Halobacteria</taxon>
        <taxon>Halobacteriales</taxon>
        <taxon>Natrialbaceae</taxon>
        <taxon>Natrarchaeobaculum</taxon>
    </lineage>
</organism>
<dbReference type="InterPro" id="IPR016181">
    <property type="entry name" value="Acyl_CoA_acyltransferase"/>
</dbReference>